<evidence type="ECO:0000313" key="3">
    <source>
        <dbReference type="Proteomes" id="UP000239560"/>
    </source>
</evidence>
<dbReference type="AlphaFoldDB" id="A0A2T0A1K6"/>
<dbReference type="OrthoDB" id="6288785at2759"/>
<protein>
    <submittedName>
        <fullName evidence="2">Uncharacterized protein</fullName>
    </submittedName>
</protein>
<comment type="caution">
    <text evidence="2">The sequence shown here is derived from an EMBL/GenBank/DDBJ whole genome shotgun (WGS) entry which is preliminary data.</text>
</comment>
<feature type="region of interest" description="Disordered" evidence="1">
    <location>
        <begin position="1"/>
        <end position="48"/>
    </location>
</feature>
<evidence type="ECO:0000313" key="2">
    <source>
        <dbReference type="EMBL" id="PRQ71884.1"/>
    </source>
</evidence>
<gene>
    <name evidence="2" type="ORF">AAT19DRAFT_9999</name>
</gene>
<reference evidence="2 3" key="1">
    <citation type="journal article" date="2018" name="Elife">
        <title>Functional genomics of lipid metabolism in the oleaginous yeast Rhodosporidium toruloides.</title>
        <authorList>
            <person name="Coradetti S.T."/>
            <person name="Pinel D."/>
            <person name="Geiselman G."/>
            <person name="Ito M."/>
            <person name="Mondo S."/>
            <person name="Reilly M.C."/>
            <person name="Cheng Y.F."/>
            <person name="Bauer S."/>
            <person name="Grigoriev I."/>
            <person name="Gladden J.M."/>
            <person name="Simmons B.A."/>
            <person name="Brem R."/>
            <person name="Arkin A.P."/>
            <person name="Skerker J.M."/>
        </authorList>
    </citation>
    <scope>NUCLEOTIDE SEQUENCE [LARGE SCALE GENOMIC DNA]</scope>
    <source>
        <strain evidence="2 3">NBRC 0880</strain>
    </source>
</reference>
<organism evidence="2 3">
    <name type="scientific">Rhodotorula toruloides</name>
    <name type="common">Yeast</name>
    <name type="synonym">Rhodosporidium toruloides</name>
    <dbReference type="NCBI Taxonomy" id="5286"/>
    <lineage>
        <taxon>Eukaryota</taxon>
        <taxon>Fungi</taxon>
        <taxon>Dikarya</taxon>
        <taxon>Basidiomycota</taxon>
        <taxon>Pucciniomycotina</taxon>
        <taxon>Microbotryomycetes</taxon>
        <taxon>Sporidiobolales</taxon>
        <taxon>Sporidiobolaceae</taxon>
        <taxon>Rhodotorula</taxon>
    </lineage>
</organism>
<proteinExistence type="predicted"/>
<sequence>MSEKRIDWHSMMMTEDDPIKIPTPRLGTPARMGTPRISTPARIPTPMPAHTQSEAAVFYQFLEAHEDHPAAPTPTDVWHNASSLFAFMVGSA</sequence>
<dbReference type="Proteomes" id="UP000239560">
    <property type="component" value="Unassembled WGS sequence"/>
</dbReference>
<name>A0A2T0A1K6_RHOTO</name>
<evidence type="ECO:0000256" key="1">
    <source>
        <dbReference type="SAM" id="MobiDB-lite"/>
    </source>
</evidence>
<accession>A0A2T0A1K6</accession>
<dbReference type="EMBL" id="LCTV02000011">
    <property type="protein sequence ID" value="PRQ71884.1"/>
    <property type="molecule type" value="Genomic_DNA"/>
</dbReference>